<dbReference type="PANTHER" id="PTHR16172:SF41">
    <property type="entry name" value="MAJOR FACILITATOR SUPERFAMILY DOMAIN-CONTAINING PROTEIN 6-LIKE"/>
    <property type="match status" value="1"/>
</dbReference>
<dbReference type="AlphaFoldDB" id="A0A7S2HCR4"/>
<proteinExistence type="inferred from homology"/>
<evidence type="ECO:0000256" key="1">
    <source>
        <dbReference type="ARBA" id="ARBA00004141"/>
    </source>
</evidence>
<feature type="domain" description="Major facilitator superfamily associated" evidence="7">
    <location>
        <begin position="1"/>
        <end position="55"/>
    </location>
</feature>
<evidence type="ECO:0000313" key="8">
    <source>
        <dbReference type="EMBL" id="CAD9487028.1"/>
    </source>
</evidence>
<dbReference type="EMBL" id="HBGS01059606">
    <property type="protein sequence ID" value="CAD9487028.1"/>
    <property type="molecule type" value="Transcribed_RNA"/>
</dbReference>
<protein>
    <recommendedName>
        <fullName evidence="7">Major facilitator superfamily associated domain-containing protein</fullName>
    </recommendedName>
</protein>
<evidence type="ECO:0000256" key="3">
    <source>
        <dbReference type="ARBA" id="ARBA00022692"/>
    </source>
</evidence>
<feature type="transmembrane region" description="Helical" evidence="6">
    <location>
        <begin position="52"/>
        <end position="75"/>
    </location>
</feature>
<dbReference type="GO" id="GO:0016020">
    <property type="term" value="C:membrane"/>
    <property type="evidence" value="ECO:0007669"/>
    <property type="project" value="UniProtKB-SubCell"/>
</dbReference>
<gene>
    <name evidence="8" type="ORF">DSPE1174_LOCUS31097</name>
</gene>
<keyword evidence="5 6" id="KW-0472">Membrane</keyword>
<comment type="subcellular location">
    <subcellularLocation>
        <location evidence="1">Membrane</location>
        <topology evidence="1">Multi-pass membrane protein</topology>
    </subcellularLocation>
</comment>
<sequence>MWAASVEYARSLAPIQHQGTMQALVRGLYYLIGCGIGSVFAGYVIADRGYVFMYRLGGTLMLVWSVIWNILMVAFTPKTPNARVVDHAALQESLLEKEANEVREESHRLI</sequence>
<feature type="transmembrane region" description="Helical" evidence="6">
    <location>
        <begin position="28"/>
        <end position="46"/>
    </location>
</feature>
<keyword evidence="3 6" id="KW-0812">Transmembrane</keyword>
<dbReference type="Pfam" id="PF12832">
    <property type="entry name" value="MFS_1_like"/>
    <property type="match status" value="1"/>
</dbReference>
<evidence type="ECO:0000256" key="2">
    <source>
        <dbReference type="ARBA" id="ARBA00005241"/>
    </source>
</evidence>
<dbReference type="InterPro" id="IPR036259">
    <property type="entry name" value="MFS_trans_sf"/>
</dbReference>
<keyword evidence="4 6" id="KW-1133">Transmembrane helix</keyword>
<dbReference type="SUPFAM" id="SSF103473">
    <property type="entry name" value="MFS general substrate transporter"/>
    <property type="match status" value="1"/>
</dbReference>
<dbReference type="InterPro" id="IPR051717">
    <property type="entry name" value="MFS_MFSD6"/>
</dbReference>
<organism evidence="8">
    <name type="scientific">Octactis speculum</name>
    <dbReference type="NCBI Taxonomy" id="3111310"/>
    <lineage>
        <taxon>Eukaryota</taxon>
        <taxon>Sar</taxon>
        <taxon>Stramenopiles</taxon>
        <taxon>Ochrophyta</taxon>
        <taxon>Dictyochophyceae</taxon>
        <taxon>Dictyochales</taxon>
        <taxon>Dictyochaceae</taxon>
        <taxon>Octactis</taxon>
    </lineage>
</organism>
<dbReference type="InterPro" id="IPR024989">
    <property type="entry name" value="MFS_assoc_dom"/>
</dbReference>
<accession>A0A7S2HCR4</accession>
<dbReference type="PANTHER" id="PTHR16172">
    <property type="entry name" value="MAJOR FACILITATOR SUPERFAMILY DOMAIN-CONTAINING PROTEIN 6-LIKE"/>
    <property type="match status" value="1"/>
</dbReference>
<dbReference type="Gene3D" id="1.20.1250.20">
    <property type="entry name" value="MFS general substrate transporter like domains"/>
    <property type="match status" value="1"/>
</dbReference>
<reference evidence="8" key="1">
    <citation type="submission" date="2021-01" db="EMBL/GenBank/DDBJ databases">
        <authorList>
            <person name="Corre E."/>
            <person name="Pelletier E."/>
            <person name="Niang G."/>
            <person name="Scheremetjew M."/>
            <person name="Finn R."/>
            <person name="Kale V."/>
            <person name="Holt S."/>
            <person name="Cochrane G."/>
            <person name="Meng A."/>
            <person name="Brown T."/>
            <person name="Cohen L."/>
        </authorList>
    </citation>
    <scope>NUCLEOTIDE SEQUENCE</scope>
    <source>
        <strain evidence="8">CCMP1381</strain>
    </source>
</reference>
<evidence type="ECO:0000259" key="7">
    <source>
        <dbReference type="Pfam" id="PF12832"/>
    </source>
</evidence>
<evidence type="ECO:0000256" key="5">
    <source>
        <dbReference type="ARBA" id="ARBA00023136"/>
    </source>
</evidence>
<comment type="similarity">
    <text evidence="2">Belongs to the major facilitator superfamily. MFSD6 family.</text>
</comment>
<evidence type="ECO:0000256" key="6">
    <source>
        <dbReference type="SAM" id="Phobius"/>
    </source>
</evidence>
<evidence type="ECO:0000256" key="4">
    <source>
        <dbReference type="ARBA" id="ARBA00022989"/>
    </source>
</evidence>
<name>A0A7S2HCR4_9STRA</name>